<dbReference type="AlphaFoldDB" id="K1XGC9"/>
<organism evidence="1">
    <name type="scientific">uncultured bacterium</name>
    <name type="common">gcode 4</name>
    <dbReference type="NCBI Taxonomy" id="1234023"/>
    <lineage>
        <taxon>Bacteria</taxon>
        <taxon>environmental samples</taxon>
    </lineage>
</organism>
<reference evidence="1" key="1">
    <citation type="journal article" date="2012" name="Science">
        <title>Fermentation, hydrogen, and sulfur metabolism in multiple uncultivated bacterial phyla.</title>
        <authorList>
            <person name="Wrighton K.C."/>
            <person name="Thomas B.C."/>
            <person name="Sharon I."/>
            <person name="Miller C.S."/>
            <person name="Castelle C.J."/>
            <person name="VerBerkmoes N.C."/>
            <person name="Wilkins M.J."/>
            <person name="Hettich R.L."/>
            <person name="Lipton M.S."/>
            <person name="Williams K.H."/>
            <person name="Long P.E."/>
            <person name="Banfield J.F."/>
        </authorList>
    </citation>
    <scope>NUCLEOTIDE SEQUENCE [LARGE SCALE GENOMIC DNA]</scope>
</reference>
<accession>K1XGC9</accession>
<evidence type="ECO:0000313" key="1">
    <source>
        <dbReference type="EMBL" id="EKD29310.1"/>
    </source>
</evidence>
<name>K1XGC9_9BACT</name>
<feature type="non-terminal residue" evidence="1">
    <location>
        <position position="61"/>
    </location>
</feature>
<gene>
    <name evidence="1" type="ORF">ACD_78C00447G0001</name>
</gene>
<protein>
    <submittedName>
        <fullName evidence="1">Uncharacterized protein</fullName>
    </submittedName>
</protein>
<dbReference type="EMBL" id="AMFJ01034447">
    <property type="protein sequence ID" value="EKD29310.1"/>
    <property type="molecule type" value="Genomic_DNA"/>
</dbReference>
<sequence>MGRIGKITSFIPRIEDSISAPRTEKDITLFMCDNICRINALCRNSKINKICIHTGYAVYIY</sequence>
<proteinExistence type="predicted"/>
<comment type="caution">
    <text evidence="1">The sequence shown here is derived from an EMBL/GenBank/DDBJ whole genome shotgun (WGS) entry which is preliminary data.</text>
</comment>